<evidence type="ECO:0000313" key="2">
    <source>
        <dbReference type="EMBL" id="NEZ64414.1"/>
    </source>
</evidence>
<name>A0A6M0S7H6_9CYAN</name>
<dbReference type="Proteomes" id="UP000473574">
    <property type="component" value="Unassembled WGS sequence"/>
</dbReference>
<keyword evidence="1" id="KW-1133">Transmembrane helix</keyword>
<dbReference type="RefSeq" id="WP_163664673.1">
    <property type="nucleotide sequence ID" value="NZ_QZCE01000002.1"/>
</dbReference>
<dbReference type="EMBL" id="QZCE01000002">
    <property type="protein sequence ID" value="NEZ64414.1"/>
    <property type="molecule type" value="Genomic_DNA"/>
</dbReference>
<accession>A0A6M0S7H6</accession>
<comment type="caution">
    <text evidence="2">The sequence shown here is derived from an EMBL/GenBank/DDBJ whole genome shotgun (WGS) entry which is preliminary data.</text>
</comment>
<reference evidence="2 3" key="1">
    <citation type="journal article" date="2020" name="Microb. Ecol.">
        <title>Ecogenomics of the Marine Benthic Filamentous Cyanobacterium Adonisia.</title>
        <authorList>
            <person name="Walter J.M."/>
            <person name="Coutinho F.H."/>
            <person name="Leomil L."/>
            <person name="Hargreaves P.I."/>
            <person name="Campeao M.E."/>
            <person name="Vieira V.V."/>
            <person name="Silva B.S."/>
            <person name="Fistarol G.O."/>
            <person name="Salomon P.S."/>
            <person name="Sawabe T."/>
            <person name="Mino S."/>
            <person name="Hosokawa M."/>
            <person name="Miyashita H."/>
            <person name="Maruyama F."/>
            <person name="van Verk M.C."/>
            <person name="Dutilh B.E."/>
            <person name="Thompson C.C."/>
            <person name="Thompson F.L."/>
        </authorList>
    </citation>
    <scope>NUCLEOTIDE SEQUENCE [LARGE SCALE GENOMIC DNA]</scope>
    <source>
        <strain evidence="2 3">CCMR0082</strain>
    </source>
</reference>
<gene>
    <name evidence="2" type="ORF">D0962_16725</name>
</gene>
<feature type="transmembrane region" description="Helical" evidence="1">
    <location>
        <begin position="35"/>
        <end position="54"/>
    </location>
</feature>
<keyword evidence="1" id="KW-0472">Membrane</keyword>
<keyword evidence="1" id="KW-0812">Transmembrane</keyword>
<evidence type="ECO:0000313" key="3">
    <source>
        <dbReference type="Proteomes" id="UP000473574"/>
    </source>
</evidence>
<sequence>MKPLKNGHRVLPYTERMQQSTMTSNNLGPENSLTFLYYFGTTTLITIVLASLVLNLSPMSVVPNQLGLVMGLVGGGLGLYFNRSITLKQSIKGHKVFLNQIEQPLTELGYSRVEDDSLPTDLVMYARKNIRGLLSGKIYIRLDGKTAYITSRAVHIRGLKQKL</sequence>
<protein>
    <submittedName>
        <fullName evidence="2">Uncharacterized protein</fullName>
    </submittedName>
</protein>
<proteinExistence type="predicted"/>
<feature type="transmembrane region" description="Helical" evidence="1">
    <location>
        <begin position="66"/>
        <end position="82"/>
    </location>
</feature>
<dbReference type="AlphaFoldDB" id="A0A6M0S7H6"/>
<organism evidence="2 3">
    <name type="scientific">Adonisia turfae CCMR0082</name>
    <dbReference type="NCBI Taxonomy" id="2304604"/>
    <lineage>
        <taxon>Bacteria</taxon>
        <taxon>Bacillati</taxon>
        <taxon>Cyanobacteriota</taxon>
        <taxon>Adonisia</taxon>
        <taxon>Adonisia turfae</taxon>
    </lineage>
</organism>
<evidence type="ECO:0000256" key="1">
    <source>
        <dbReference type="SAM" id="Phobius"/>
    </source>
</evidence>